<sequence length="1245" mass="141909">MDFKHERRTNTAYIKTLDLELSGNQISLAERPTTRDQLTSRKKLARSLRPCTLRRPMSATPSFGYRTGNRSKKQPPWSRPQSAGSSILRRNKLAAKFSDPLLHDPDYCPDFGATYTLSSSQLLQSLMGSCSINEGLDSDTTPTPSPQPSLGDTIRAAAQLEPGLTAKPPLPPTPTPPPQPQPRSVTDSNSVDDIIALKFQRWFPDAILESEVIRQTSLTITPFEGQRDETDQSDGGTSITDGGELSDNDRTLTRGNISTFVKKNRLAKKGNEEVKKSVVKFNDEKTKNSDFVQEKKSPKIVVNEPDLYGCDVVTEEFSSETNIRCLTPDYFATLKKSSQFLKGKIDKRLSLSDLNDVHLSSSNARSHSVGLYSDSELYKNEEHKGSSVRSHKGYSDSELYKGEEPRNKKSSKHTYQISPRNEIESPVNLETTASKHRFTSTPIGQPSVDDLREKTRSSSKNNGVDIYKESNKYSNYYENTERSYNNQFGSSSNSPPIRLRGEEEELFHDHISSKKLVTNGEVNKKQNSKHVDCTESEGKCTEETKSLSYSNQTQRTQESLKFSNEWSPSSSPVERNLSIVQEKADSYQQKVTTKHGSLEDMNTDFERRSSKSNKEVCRAASVPPYPSPKPSPSLSKQSLAKVGRPPLQNTKKKVKRSVSYDASATREITEKDSGVSSYEDIVTMIKVLEKEDLDTPVIKYKATPPIDSLVPDQSSSAKAILNYLDEVEKGTNTSAVETERSHSISADDGLNKDPGTPISSRLGTLLNTDTAELAQQVMTVSLQLEESQAVCKALEERYNKSVELLKQQKTESDETDRRHQRFIDQLLKEKRLLAVQYETAIREMEAKHETMVKVIEERHKVEMKKAQEKFNAAEKIRRDKWIDTKTKKIKELTVRGLEPELERMAVAHQEELAELRRVHQRQLTEAEAAWTRRTTALREQEASERQAAVQQEREAARHRLEQELCQVEKSYQEQRRRLLEEVRQEKDLLQRQNERILGEKQTELARQVDEAKQKLQLKLADYEKKHQEECAKMKECLETEKQAWITRQKGGLEEREAALREELKRERDRHIELVIRRLESEAATKEQAIENKIKRLKESYDSEVSDLDCTLKELRARLKEARAELQKSEDNNAALAAQLSQAQNELLPLKQSIDKLRKEHTEALQQSEAKMALLQRELNETKQSFQEQVNKIHTDKENQLQQVYTRVKDAISKKEDALLVVTKQRDTALEQCSRLEKLLETQRNH</sequence>
<evidence type="ECO:0008006" key="4">
    <source>
        <dbReference type="Google" id="ProtNLM"/>
    </source>
</evidence>
<reference evidence="3" key="1">
    <citation type="submission" date="2015-11" db="EMBL/GenBank/DDBJ databases">
        <title>De novo transcriptome assembly of four potential Pierce s Disease insect vectors from Arizona vineyards.</title>
        <authorList>
            <person name="Tassone E.E."/>
        </authorList>
    </citation>
    <scope>NUCLEOTIDE SEQUENCE</scope>
</reference>
<evidence type="ECO:0000256" key="2">
    <source>
        <dbReference type="SAM" id="MobiDB-lite"/>
    </source>
</evidence>
<feature type="compositionally biased region" description="Basic and acidic residues" evidence="2">
    <location>
        <begin position="604"/>
        <end position="617"/>
    </location>
</feature>
<feature type="compositionally biased region" description="Polar residues" evidence="2">
    <location>
        <begin position="546"/>
        <end position="573"/>
    </location>
</feature>
<feature type="region of interest" description="Disordered" evidence="2">
    <location>
        <begin position="49"/>
        <end position="86"/>
    </location>
</feature>
<feature type="region of interest" description="Disordered" evidence="2">
    <location>
        <begin position="163"/>
        <end position="187"/>
    </location>
</feature>
<feature type="region of interest" description="Disordered" evidence="2">
    <location>
        <begin position="731"/>
        <end position="755"/>
    </location>
</feature>
<accession>A0A1B6L1J2</accession>
<dbReference type="PANTHER" id="PTHR31540:SF1">
    <property type="entry name" value="CENTROSOMAL PROTEIN OF 131 KDA"/>
    <property type="match status" value="1"/>
</dbReference>
<feature type="non-terminal residue" evidence="3">
    <location>
        <position position="1245"/>
    </location>
</feature>
<name>A0A1B6L1J2_9HEMI</name>
<protein>
    <recommendedName>
        <fullName evidence="4">Centrosomal protein of 131 kDa</fullName>
    </recommendedName>
</protein>
<dbReference type="PANTHER" id="PTHR31540">
    <property type="entry name" value="CENTROSOMAL PROTEIN OF 131 KDA"/>
    <property type="match status" value="1"/>
</dbReference>
<feature type="compositionally biased region" description="Basic and acidic residues" evidence="2">
    <location>
        <begin position="393"/>
        <end position="407"/>
    </location>
</feature>
<feature type="compositionally biased region" description="Low complexity" evidence="2">
    <location>
        <begin position="632"/>
        <end position="641"/>
    </location>
</feature>
<keyword evidence="1" id="KW-0175">Coiled coil</keyword>
<feature type="coiled-coil region" evidence="1">
    <location>
        <begin position="791"/>
        <end position="876"/>
    </location>
</feature>
<dbReference type="EMBL" id="GEBQ01022573">
    <property type="protein sequence ID" value="JAT17404.1"/>
    <property type="molecule type" value="Transcribed_RNA"/>
</dbReference>
<feature type="region of interest" description="Disordered" evidence="2">
    <location>
        <begin position="518"/>
        <end position="658"/>
    </location>
</feature>
<dbReference type="GO" id="GO:0010824">
    <property type="term" value="P:regulation of centrosome duplication"/>
    <property type="evidence" value="ECO:0007669"/>
    <property type="project" value="TreeGrafter"/>
</dbReference>
<dbReference type="InterPro" id="IPR030465">
    <property type="entry name" value="CEP131"/>
</dbReference>
<dbReference type="AlphaFoldDB" id="A0A1B6L1J2"/>
<feature type="region of interest" description="Disordered" evidence="2">
    <location>
        <begin position="223"/>
        <end position="251"/>
    </location>
</feature>
<feature type="compositionally biased region" description="Pro residues" evidence="2">
    <location>
        <begin position="168"/>
        <end position="181"/>
    </location>
</feature>
<feature type="coiled-coil region" evidence="1">
    <location>
        <begin position="968"/>
        <end position="1191"/>
    </location>
</feature>
<evidence type="ECO:0000256" key="1">
    <source>
        <dbReference type="SAM" id="Coils"/>
    </source>
</evidence>
<organism evidence="3">
    <name type="scientific">Graphocephala atropunctata</name>
    <dbReference type="NCBI Taxonomy" id="36148"/>
    <lineage>
        <taxon>Eukaryota</taxon>
        <taxon>Metazoa</taxon>
        <taxon>Ecdysozoa</taxon>
        <taxon>Arthropoda</taxon>
        <taxon>Hexapoda</taxon>
        <taxon>Insecta</taxon>
        <taxon>Pterygota</taxon>
        <taxon>Neoptera</taxon>
        <taxon>Paraneoptera</taxon>
        <taxon>Hemiptera</taxon>
        <taxon>Auchenorrhyncha</taxon>
        <taxon>Membracoidea</taxon>
        <taxon>Cicadellidae</taxon>
        <taxon>Cicadellinae</taxon>
        <taxon>Cicadellini</taxon>
        <taxon>Graphocephala</taxon>
    </lineage>
</organism>
<dbReference type="GO" id="GO:0005929">
    <property type="term" value="C:cilium"/>
    <property type="evidence" value="ECO:0007669"/>
    <property type="project" value="GOC"/>
</dbReference>
<gene>
    <name evidence="3" type="ORF">g.31912</name>
</gene>
<evidence type="ECO:0000313" key="3">
    <source>
        <dbReference type="EMBL" id="JAT17404.1"/>
    </source>
</evidence>
<dbReference type="GO" id="GO:0035735">
    <property type="term" value="P:intraciliary transport involved in cilium assembly"/>
    <property type="evidence" value="ECO:0007669"/>
    <property type="project" value="InterPro"/>
</dbReference>
<feature type="compositionally biased region" description="Basic and acidic residues" evidence="2">
    <location>
        <begin position="529"/>
        <end position="545"/>
    </location>
</feature>
<proteinExistence type="predicted"/>
<feature type="region of interest" description="Disordered" evidence="2">
    <location>
        <begin position="380"/>
        <end position="466"/>
    </location>
</feature>
<dbReference type="GO" id="GO:0034451">
    <property type="term" value="C:centriolar satellite"/>
    <property type="evidence" value="ECO:0007669"/>
    <property type="project" value="TreeGrafter"/>
</dbReference>
<feature type="compositionally biased region" description="Polar residues" evidence="2">
    <location>
        <begin position="586"/>
        <end position="595"/>
    </location>
</feature>